<dbReference type="InParanoid" id="A0A212EVY3"/>
<dbReference type="Proteomes" id="UP000007151">
    <property type="component" value="Unassembled WGS sequence"/>
</dbReference>
<keyword evidence="1" id="KW-1133">Transmembrane helix</keyword>
<feature type="transmembrane region" description="Helical" evidence="1">
    <location>
        <begin position="101"/>
        <end position="121"/>
    </location>
</feature>
<keyword evidence="1" id="KW-0472">Membrane</keyword>
<proteinExistence type="predicted"/>
<name>A0A212EVY3_DANPL</name>
<reference evidence="2 3" key="1">
    <citation type="journal article" date="2011" name="Cell">
        <title>The monarch butterfly genome yields insights into long-distance migration.</title>
        <authorList>
            <person name="Zhan S."/>
            <person name="Merlin C."/>
            <person name="Boore J.L."/>
            <person name="Reppert S.M."/>
        </authorList>
    </citation>
    <scope>NUCLEOTIDE SEQUENCE [LARGE SCALE GENOMIC DNA]</scope>
    <source>
        <strain evidence="2">F-2</strain>
    </source>
</reference>
<organism evidence="2 3">
    <name type="scientific">Danaus plexippus plexippus</name>
    <dbReference type="NCBI Taxonomy" id="278856"/>
    <lineage>
        <taxon>Eukaryota</taxon>
        <taxon>Metazoa</taxon>
        <taxon>Ecdysozoa</taxon>
        <taxon>Arthropoda</taxon>
        <taxon>Hexapoda</taxon>
        <taxon>Insecta</taxon>
        <taxon>Pterygota</taxon>
        <taxon>Neoptera</taxon>
        <taxon>Endopterygota</taxon>
        <taxon>Lepidoptera</taxon>
        <taxon>Glossata</taxon>
        <taxon>Ditrysia</taxon>
        <taxon>Papilionoidea</taxon>
        <taxon>Nymphalidae</taxon>
        <taxon>Danainae</taxon>
        <taxon>Danaini</taxon>
        <taxon>Danaina</taxon>
        <taxon>Danaus</taxon>
        <taxon>Danaus</taxon>
    </lineage>
</organism>
<evidence type="ECO:0000256" key="1">
    <source>
        <dbReference type="SAM" id="Phobius"/>
    </source>
</evidence>
<dbReference type="KEGG" id="dpl:KGM_205485B"/>
<feature type="transmembrane region" description="Helical" evidence="1">
    <location>
        <begin position="29"/>
        <end position="52"/>
    </location>
</feature>
<keyword evidence="1" id="KW-0812">Transmembrane</keyword>
<gene>
    <name evidence="2" type="ORF">KGM_205485B</name>
</gene>
<comment type="caution">
    <text evidence="2">The sequence shown here is derived from an EMBL/GenBank/DDBJ whole genome shotgun (WGS) entry which is preliminary data.</text>
</comment>
<evidence type="ECO:0000313" key="2">
    <source>
        <dbReference type="EMBL" id="OWR45617.1"/>
    </source>
</evidence>
<protein>
    <submittedName>
        <fullName evidence="2">Uncharacterized protein</fullName>
    </submittedName>
</protein>
<keyword evidence="3" id="KW-1185">Reference proteome</keyword>
<feature type="transmembrane region" description="Helical" evidence="1">
    <location>
        <begin position="73"/>
        <end position="95"/>
    </location>
</feature>
<evidence type="ECO:0000313" key="3">
    <source>
        <dbReference type="Proteomes" id="UP000007151"/>
    </source>
</evidence>
<sequence>VLSLLSFIYLLMTLYAIIYHRVVRGHEAFVTILIFTMLNSLVDVVFHTVFIIGAHKKNHRMIRMYNRYSVYNIIAVTAFFSVNMAIYMNIFVFFFLLKYVIFIFLTFIWTILLQLYLMVLVRSEVMKLKNNAQFQFVNNEAEAQCSATLQEDIAADKNDNLNVKTLQ</sequence>
<feature type="non-terminal residue" evidence="2">
    <location>
        <position position="1"/>
    </location>
</feature>
<feature type="transmembrane region" description="Helical" evidence="1">
    <location>
        <begin position="7"/>
        <end position="23"/>
    </location>
</feature>
<accession>A0A212EVY3</accession>
<dbReference type="EMBL" id="AGBW02012110">
    <property type="protein sequence ID" value="OWR45617.1"/>
    <property type="molecule type" value="Genomic_DNA"/>
</dbReference>
<dbReference type="AlphaFoldDB" id="A0A212EVY3"/>